<dbReference type="Gene3D" id="3.40.50.410">
    <property type="entry name" value="von Willebrand factor, type A domain"/>
    <property type="match status" value="1"/>
</dbReference>
<feature type="domain" description="VWFA" evidence="2">
    <location>
        <begin position="393"/>
        <end position="526"/>
    </location>
</feature>
<reference evidence="3" key="1">
    <citation type="submission" date="2021-03" db="EMBL/GenBank/DDBJ databases">
        <title>Comparative genomics and phylogenomic investigation of the class Geoglossomycetes provide insights into ecological specialization and systematics.</title>
        <authorList>
            <person name="Melie T."/>
            <person name="Pirro S."/>
            <person name="Miller A.N."/>
            <person name="Quandt A."/>
        </authorList>
    </citation>
    <scope>NUCLEOTIDE SEQUENCE</scope>
    <source>
        <strain evidence="3">CAQ_001_2017</strain>
    </source>
</reference>
<dbReference type="AlphaFoldDB" id="A0A9P8LJ41"/>
<comment type="caution">
    <text evidence="3">The sequence shown here is derived from an EMBL/GenBank/DDBJ whole genome shotgun (WGS) entry which is preliminary data.</text>
</comment>
<feature type="compositionally biased region" description="Low complexity" evidence="1">
    <location>
        <begin position="31"/>
        <end position="54"/>
    </location>
</feature>
<protein>
    <recommendedName>
        <fullName evidence="2">VWFA domain-containing protein</fullName>
    </recommendedName>
</protein>
<dbReference type="PROSITE" id="PS50234">
    <property type="entry name" value="VWFA"/>
    <property type="match status" value="1"/>
</dbReference>
<dbReference type="InterPro" id="IPR036465">
    <property type="entry name" value="vWFA_dom_sf"/>
</dbReference>
<evidence type="ECO:0000259" key="2">
    <source>
        <dbReference type="PROSITE" id="PS50234"/>
    </source>
</evidence>
<keyword evidence="4" id="KW-1185">Reference proteome</keyword>
<proteinExistence type="predicted"/>
<sequence length="916" mass="99948">MSAPIPIPRRRSSTAFPRTRNGLKEATVLESSFGSESQSRMSSSSFSTAIMSPSDGFSEGHGGLKVRKQRRSSKTCTNAEPVRDINDFYPPQFLSTSGGSGGLSCYSDDHKVSSKYTTPPSRIVSDSEDTPKAIPTLNRDISVGAFLKAELVNSLPAIDSSRTLFDRGTLSGNKGIARGSIELDSEGHELSSRTPDGYILVNDNAPQASRLNRRSNICLDPPPKKKIFSRVLSGLNLLGRSNSIIGIRSGNVQIKRASSVPRRQKGNEAIRSSSETKPPSFKSTSTVVSSHRRTLSEPESTSAVSPSHSEPGITSTNSVDSNAVPVTRHVEPCALATPQIAPLLQASLVVTPELESIDTEGGQSFWVAIEVAGEVAVPSFNCGVPAPIKKGLNIVLLVDLSTDMSLATFGTSRDICSSMVSLLDPYTDRLAILTSYANSSPRHKIYESHVLFPLQPANFGKVLEALDSMARPNNGLSFLDDSLDHAIEAAFDVFSGSNSPDPGKADREMPAEIYSHLFLITENPPQKIDLPATCEAVQIHLVNPSVVPWTASRDINHGWELDSDFLEGLSSTDPCLRGGLLSRLRTIIEHARLGSSAGQLKDLVIDMKPMLNYEVEAIMGETKHQKLNPGQRILVFAKLSVISRPLLRPSSATSDSQEQVAQESTCLLEQLDAILGQATTEILTVEVKYKHSLFSADTNLSISSTARLRRRAQQSLWNLQPDSRLPNSGDYQITVQRHLSHFIASNHSPFQALSALEDMFNGTATLLACPAYFERLREELRHQIWISDRSDAFQNEVSLDGNSGPLQPFGHFKANSDESNTTTRAQYLDSTAISKRLARIPSKESVDEARRIWVEMRKKARGREDVRGFSDSIPVSDENLMKIAEKALSNKRSLGADTLKSIATSRRKSGLFAPWL</sequence>
<name>A0A9P8LJ41_9PEZI</name>
<gene>
    <name evidence="3" type="ORF">GP486_000137</name>
</gene>
<dbReference type="Proteomes" id="UP000750711">
    <property type="component" value="Unassembled WGS sequence"/>
</dbReference>
<dbReference type="InterPro" id="IPR002035">
    <property type="entry name" value="VWF_A"/>
</dbReference>
<dbReference type="EMBL" id="JAGHQM010000007">
    <property type="protein sequence ID" value="KAH0566467.1"/>
    <property type="molecule type" value="Genomic_DNA"/>
</dbReference>
<feature type="compositionally biased region" description="Polar residues" evidence="1">
    <location>
        <begin position="297"/>
        <end position="321"/>
    </location>
</feature>
<feature type="region of interest" description="Disordered" evidence="1">
    <location>
        <begin position="1"/>
        <end position="82"/>
    </location>
</feature>
<feature type="compositionally biased region" description="Basic residues" evidence="1">
    <location>
        <begin position="64"/>
        <end position="73"/>
    </location>
</feature>
<evidence type="ECO:0000256" key="1">
    <source>
        <dbReference type="SAM" id="MobiDB-lite"/>
    </source>
</evidence>
<evidence type="ECO:0000313" key="4">
    <source>
        <dbReference type="Proteomes" id="UP000750711"/>
    </source>
</evidence>
<evidence type="ECO:0000313" key="3">
    <source>
        <dbReference type="EMBL" id="KAH0566467.1"/>
    </source>
</evidence>
<accession>A0A9P8LJ41</accession>
<dbReference type="Pfam" id="PF00092">
    <property type="entry name" value="VWA"/>
    <property type="match status" value="1"/>
</dbReference>
<dbReference type="SUPFAM" id="SSF53300">
    <property type="entry name" value="vWA-like"/>
    <property type="match status" value="1"/>
</dbReference>
<organism evidence="3 4">
    <name type="scientific">Trichoglossum hirsutum</name>
    <dbReference type="NCBI Taxonomy" id="265104"/>
    <lineage>
        <taxon>Eukaryota</taxon>
        <taxon>Fungi</taxon>
        <taxon>Dikarya</taxon>
        <taxon>Ascomycota</taxon>
        <taxon>Pezizomycotina</taxon>
        <taxon>Geoglossomycetes</taxon>
        <taxon>Geoglossales</taxon>
        <taxon>Geoglossaceae</taxon>
        <taxon>Trichoglossum</taxon>
    </lineage>
</organism>
<feature type="region of interest" description="Disordered" evidence="1">
    <location>
        <begin position="255"/>
        <end position="322"/>
    </location>
</feature>